<evidence type="ECO:0000256" key="1">
    <source>
        <dbReference type="SAM" id="MobiDB-lite"/>
    </source>
</evidence>
<accession>V4H7U6</accession>
<feature type="compositionally biased region" description="Low complexity" evidence="1">
    <location>
        <begin position="24"/>
        <end position="42"/>
    </location>
</feature>
<proteinExistence type="predicted"/>
<protein>
    <submittedName>
        <fullName evidence="2">Uncharacterized protein</fullName>
    </submittedName>
</protein>
<sequence>MNALKLTLASLVIISGCSTTKAGSEPTQSQQQAQPEVSQQQEKPSKKPMKPAQLQTKSATRHDKGTSKPAPAKMITTMEPIAHYDEDEVSEAGIKNQHAYLNFITKDKSCDSNSQCIAIPVGSRACGGPSSYLLFSSKTADQSKVYELAKKLTDSEAQYNAKHGMISICEHLRQPSTQCVENTCVKLDGTNKSPTRDYR</sequence>
<evidence type="ECO:0000313" key="2">
    <source>
        <dbReference type="EMBL" id="ESP93551.1"/>
    </source>
</evidence>
<feature type="region of interest" description="Disordered" evidence="1">
    <location>
        <begin position="19"/>
        <end position="75"/>
    </location>
</feature>
<evidence type="ECO:0000313" key="3">
    <source>
        <dbReference type="Proteomes" id="UP000017820"/>
    </source>
</evidence>
<dbReference type="RefSeq" id="WP_023399010.1">
    <property type="nucleotide sequence ID" value="NZ_AUSV01000035.1"/>
</dbReference>
<dbReference type="AlphaFoldDB" id="V4H7U6"/>
<dbReference type="GeneID" id="29921506"/>
<dbReference type="Proteomes" id="UP000017820">
    <property type="component" value="Unassembled WGS sequence"/>
</dbReference>
<organism evidence="2 3">
    <name type="scientific">Pseudoalteromonas luteoviolacea (strain 2ta16)</name>
    <dbReference type="NCBI Taxonomy" id="1353533"/>
    <lineage>
        <taxon>Bacteria</taxon>
        <taxon>Pseudomonadati</taxon>
        <taxon>Pseudomonadota</taxon>
        <taxon>Gammaproteobacteria</taxon>
        <taxon>Alteromonadales</taxon>
        <taxon>Pseudoalteromonadaceae</taxon>
        <taxon>Pseudoalteromonas</taxon>
    </lineage>
</organism>
<comment type="caution">
    <text evidence="2">The sequence shown here is derived from an EMBL/GenBank/DDBJ whole genome shotgun (WGS) entry which is preliminary data.</text>
</comment>
<dbReference type="PROSITE" id="PS51257">
    <property type="entry name" value="PROKAR_LIPOPROTEIN"/>
    <property type="match status" value="1"/>
</dbReference>
<gene>
    <name evidence="2" type="ORF">PL2TA16_03130</name>
</gene>
<dbReference type="PATRIC" id="fig|1353533.3.peg.2088"/>
<reference evidence="2 3" key="1">
    <citation type="submission" date="2013-07" db="EMBL/GenBank/DDBJ databases">
        <title>Draft genome sequence of Pseudoalteromonas luteoviolacea 2ta16.</title>
        <authorList>
            <person name="Allen E.E."/>
            <person name="Azam F."/>
            <person name="Podell S."/>
        </authorList>
    </citation>
    <scope>NUCLEOTIDE SEQUENCE [LARGE SCALE GENOMIC DNA]</scope>
    <source>
        <strain evidence="2 3">2ta16</strain>
    </source>
</reference>
<dbReference type="EMBL" id="AUSV01000035">
    <property type="protein sequence ID" value="ESP93551.1"/>
    <property type="molecule type" value="Genomic_DNA"/>
</dbReference>
<name>V4H7U6_PSEL2</name>